<name>A0A7V1EIK1_UNCW3</name>
<dbReference type="AlphaFoldDB" id="A0A7V1EIK1"/>
<feature type="transmembrane region" description="Helical" evidence="1">
    <location>
        <begin position="110"/>
        <end position="128"/>
    </location>
</feature>
<feature type="transmembrane region" description="Helical" evidence="1">
    <location>
        <begin position="86"/>
        <end position="104"/>
    </location>
</feature>
<feature type="transmembrane region" description="Helical" evidence="1">
    <location>
        <begin position="6"/>
        <end position="31"/>
    </location>
</feature>
<keyword evidence="1" id="KW-0812">Transmembrane</keyword>
<accession>A0A7V1EIK1</accession>
<protein>
    <recommendedName>
        <fullName evidence="3">Rod shape-determining protein MreD</fullName>
    </recommendedName>
</protein>
<evidence type="ECO:0000313" key="2">
    <source>
        <dbReference type="EMBL" id="HDY59640.1"/>
    </source>
</evidence>
<keyword evidence="1" id="KW-1133">Transmembrane helix</keyword>
<proteinExistence type="predicted"/>
<evidence type="ECO:0008006" key="3">
    <source>
        <dbReference type="Google" id="ProtNLM"/>
    </source>
</evidence>
<organism evidence="2">
    <name type="scientific">candidate division WOR-3 bacterium</name>
    <dbReference type="NCBI Taxonomy" id="2052148"/>
    <lineage>
        <taxon>Bacteria</taxon>
        <taxon>Bacteria division WOR-3</taxon>
    </lineage>
</organism>
<sequence>MRILFYFILTYLFLPINSAADLLTILVYFVVLNEDEKFSIMFAFFVGLMIDLYYPLSLGVNMLIFLVLSQGLVFIKKYFVHEPLTLFIVFVIFYFIKFLFANIIPGRIVMWNTIFFTLIFALPVLFILHKICFKVWIRT</sequence>
<keyword evidence="1" id="KW-0472">Membrane</keyword>
<reference evidence="2" key="1">
    <citation type="journal article" date="2020" name="mSystems">
        <title>Genome- and Community-Level Interaction Insights into Carbon Utilization and Element Cycling Functions of Hydrothermarchaeota in Hydrothermal Sediment.</title>
        <authorList>
            <person name="Zhou Z."/>
            <person name="Liu Y."/>
            <person name="Xu W."/>
            <person name="Pan J."/>
            <person name="Luo Z.H."/>
            <person name="Li M."/>
        </authorList>
    </citation>
    <scope>NUCLEOTIDE SEQUENCE [LARGE SCALE GENOMIC DNA]</scope>
    <source>
        <strain evidence="2">SpSt-258</strain>
    </source>
</reference>
<evidence type="ECO:0000256" key="1">
    <source>
        <dbReference type="SAM" id="Phobius"/>
    </source>
</evidence>
<gene>
    <name evidence="2" type="ORF">ENP86_08840</name>
</gene>
<dbReference type="EMBL" id="DSKY01000021">
    <property type="protein sequence ID" value="HDY59640.1"/>
    <property type="molecule type" value="Genomic_DNA"/>
</dbReference>
<feature type="transmembrane region" description="Helical" evidence="1">
    <location>
        <begin position="38"/>
        <end position="56"/>
    </location>
</feature>
<comment type="caution">
    <text evidence="2">The sequence shown here is derived from an EMBL/GenBank/DDBJ whole genome shotgun (WGS) entry which is preliminary data.</text>
</comment>